<dbReference type="Proteomes" id="UP000729357">
    <property type="component" value="Unassembled WGS sequence"/>
</dbReference>
<keyword evidence="5" id="KW-1185">Reference proteome</keyword>
<dbReference type="EMBL" id="JAHFXS010003666">
    <property type="protein sequence ID" value="KAG9967592.1"/>
    <property type="molecule type" value="Genomic_DNA"/>
</dbReference>
<dbReference type="AlphaFoldDB" id="A0A9P8FAJ0"/>
<gene>
    <name evidence="4" type="ORF">KCU98_g16274</name>
</gene>
<dbReference type="InterPro" id="IPR018466">
    <property type="entry name" value="Kre9/Knh1-like_N"/>
</dbReference>
<feature type="signal peptide" evidence="2">
    <location>
        <begin position="1"/>
        <end position="20"/>
    </location>
</feature>
<feature type="non-terminal residue" evidence="4">
    <location>
        <position position="157"/>
    </location>
</feature>
<reference evidence="4" key="2">
    <citation type="submission" date="2021-08" db="EMBL/GenBank/DDBJ databases">
        <authorList>
            <person name="Gostincar C."/>
            <person name="Sun X."/>
            <person name="Song Z."/>
            <person name="Gunde-Cimerman N."/>
        </authorList>
    </citation>
    <scope>NUCLEOTIDE SEQUENCE</scope>
    <source>
        <strain evidence="4">EXF-9298</strain>
    </source>
</reference>
<reference evidence="4" key="1">
    <citation type="journal article" date="2021" name="J Fungi (Basel)">
        <title>Virulence traits and population genomics of the black yeast Aureobasidium melanogenum.</title>
        <authorList>
            <person name="Cernosa A."/>
            <person name="Sun X."/>
            <person name="Gostincar C."/>
            <person name="Fang C."/>
            <person name="Gunde-Cimerman N."/>
            <person name="Song Z."/>
        </authorList>
    </citation>
    <scope>NUCLEOTIDE SEQUENCE</scope>
    <source>
        <strain evidence="4">EXF-9298</strain>
    </source>
</reference>
<keyword evidence="1 2" id="KW-0732">Signal</keyword>
<proteinExistence type="predicted"/>
<dbReference type="PANTHER" id="PTHR40633:SF6">
    <property type="entry name" value="MATRIX PROTEIN, PUTATIVE (AFU_ORTHOLOGUE AFUA_8G05410)-RELATED"/>
    <property type="match status" value="1"/>
</dbReference>
<accession>A0A9P8FAJ0</accession>
<comment type="caution">
    <text evidence="4">The sequence shown here is derived from an EMBL/GenBank/DDBJ whole genome shotgun (WGS) entry which is preliminary data.</text>
</comment>
<sequence length="157" mass="16228">MYLLKSALVGAFALASLVVAQAPRLAFTRTPTEVTAGQPVTIQYTAQNLSLPATIMLRKGNPSNLQDVSTLTNNALNGSYTWIPDRSLDNASNYALQITQGYEVNYSGMITLTGGNAAAVSSAKSASSLSQAAASSLTASAVSSIESVIASYNSSLT</sequence>
<feature type="chain" id="PRO_5040407517" description="Yeast cell wall synthesis Kre9/Knh1-like N-terminal domain-containing protein" evidence="2">
    <location>
        <begin position="21"/>
        <end position="157"/>
    </location>
</feature>
<evidence type="ECO:0000259" key="3">
    <source>
        <dbReference type="Pfam" id="PF10342"/>
    </source>
</evidence>
<evidence type="ECO:0000313" key="5">
    <source>
        <dbReference type="Proteomes" id="UP000729357"/>
    </source>
</evidence>
<name>A0A9P8FAJ0_AURME</name>
<dbReference type="Pfam" id="PF10342">
    <property type="entry name" value="Kre9_KNH"/>
    <property type="match status" value="1"/>
</dbReference>
<evidence type="ECO:0000256" key="1">
    <source>
        <dbReference type="ARBA" id="ARBA00022729"/>
    </source>
</evidence>
<dbReference type="PANTHER" id="PTHR40633">
    <property type="entry name" value="MATRIX PROTEIN, PUTATIVE (AFU_ORTHOLOGUE AFUA_8G05410)-RELATED"/>
    <property type="match status" value="1"/>
</dbReference>
<feature type="domain" description="Yeast cell wall synthesis Kre9/Knh1-like N-terminal" evidence="3">
    <location>
        <begin position="32"/>
        <end position="108"/>
    </location>
</feature>
<evidence type="ECO:0000256" key="2">
    <source>
        <dbReference type="SAM" id="SignalP"/>
    </source>
</evidence>
<evidence type="ECO:0000313" key="4">
    <source>
        <dbReference type="EMBL" id="KAG9967592.1"/>
    </source>
</evidence>
<protein>
    <recommendedName>
        <fullName evidence="3">Yeast cell wall synthesis Kre9/Knh1-like N-terminal domain-containing protein</fullName>
    </recommendedName>
</protein>
<organism evidence="4 5">
    <name type="scientific">Aureobasidium melanogenum</name>
    <name type="common">Aureobasidium pullulans var. melanogenum</name>
    <dbReference type="NCBI Taxonomy" id="46634"/>
    <lineage>
        <taxon>Eukaryota</taxon>
        <taxon>Fungi</taxon>
        <taxon>Dikarya</taxon>
        <taxon>Ascomycota</taxon>
        <taxon>Pezizomycotina</taxon>
        <taxon>Dothideomycetes</taxon>
        <taxon>Dothideomycetidae</taxon>
        <taxon>Dothideales</taxon>
        <taxon>Saccotheciaceae</taxon>
        <taxon>Aureobasidium</taxon>
    </lineage>
</organism>
<dbReference type="InterPro" id="IPR052982">
    <property type="entry name" value="SRP1/TIP1-like"/>
</dbReference>